<dbReference type="EMBL" id="BTGU01000018">
    <property type="protein sequence ID" value="GMN44583.1"/>
    <property type="molecule type" value="Genomic_DNA"/>
</dbReference>
<reference evidence="3" key="1">
    <citation type="submission" date="2023-07" db="EMBL/GenBank/DDBJ databases">
        <title>draft genome sequence of fig (Ficus carica).</title>
        <authorList>
            <person name="Takahashi T."/>
            <person name="Nishimura K."/>
        </authorList>
    </citation>
    <scope>NUCLEOTIDE SEQUENCE</scope>
</reference>
<feature type="region of interest" description="Disordered" evidence="2">
    <location>
        <begin position="269"/>
        <end position="290"/>
    </location>
</feature>
<dbReference type="InterPro" id="IPR040300">
    <property type="entry name" value="At3g49055-like"/>
</dbReference>
<sequence>MENLSETLPEDVVVSSQSLGDFSDHDLRAEHESLRQSHDALLLESSAMEETLNLLRRERDVAVAQTAYLIIVVGEISSEKDSLLDRVLEIESSTKEKEDELTAKIEGLEKEVEIFREKIEGLEIAREKSSDSLLKFLDSVRSVKESLCRIINNVDGEKNLNGIKESDLISSESELSEELRTITRLSAEAEEKVNEYKEMRKKEKRELENSVVSLTEENRDINNLLRVALLEKEAVERRLKGNSEHRRVALLQIAERGLQRVGFRFMMGGGNAEQSSESSSDAKSDSSECEEEVVSLASTVERIMKNLRIEIAQLRRSLEESRSDTERLQSLTEKQARDIAENTLYIKELEGRERVLAQSVEELEIEIKETEAEVARWREACELEVEAAKVEMGERDKLVAILKQELEKTKAALEISNSKLKLKDELAATAMAAQAAAEKSLELADSRAVGLRQRIELLSRQLEEVESRERGSRRVRRRCWPWRVLTASATNNVNNRARNIRLIIPEMQALLHYNV</sequence>
<dbReference type="Proteomes" id="UP001187192">
    <property type="component" value="Unassembled WGS sequence"/>
</dbReference>
<keyword evidence="1" id="KW-0175">Coiled coil</keyword>
<evidence type="ECO:0000256" key="2">
    <source>
        <dbReference type="SAM" id="MobiDB-lite"/>
    </source>
</evidence>
<keyword evidence="4" id="KW-1185">Reference proteome</keyword>
<feature type="coiled-coil region" evidence="1">
    <location>
        <begin position="297"/>
        <end position="423"/>
    </location>
</feature>
<organism evidence="3 4">
    <name type="scientific">Ficus carica</name>
    <name type="common">Common fig</name>
    <dbReference type="NCBI Taxonomy" id="3494"/>
    <lineage>
        <taxon>Eukaryota</taxon>
        <taxon>Viridiplantae</taxon>
        <taxon>Streptophyta</taxon>
        <taxon>Embryophyta</taxon>
        <taxon>Tracheophyta</taxon>
        <taxon>Spermatophyta</taxon>
        <taxon>Magnoliopsida</taxon>
        <taxon>eudicotyledons</taxon>
        <taxon>Gunneridae</taxon>
        <taxon>Pentapetalae</taxon>
        <taxon>rosids</taxon>
        <taxon>fabids</taxon>
        <taxon>Rosales</taxon>
        <taxon>Moraceae</taxon>
        <taxon>Ficeae</taxon>
        <taxon>Ficus</taxon>
    </lineage>
</organism>
<evidence type="ECO:0008006" key="5">
    <source>
        <dbReference type="Google" id="ProtNLM"/>
    </source>
</evidence>
<name>A0AA87ZYD3_FICCA</name>
<comment type="caution">
    <text evidence="3">The sequence shown here is derived from an EMBL/GenBank/DDBJ whole genome shotgun (WGS) entry which is preliminary data.</text>
</comment>
<proteinExistence type="predicted"/>
<evidence type="ECO:0000256" key="1">
    <source>
        <dbReference type="SAM" id="Coils"/>
    </source>
</evidence>
<feature type="coiled-coil region" evidence="1">
    <location>
        <begin position="172"/>
        <end position="224"/>
    </location>
</feature>
<gene>
    <name evidence="3" type="ORF">TIFTF001_013780</name>
</gene>
<accession>A0AA87ZYD3</accession>
<protein>
    <recommendedName>
        <fullName evidence="5">ATP binding protein</fullName>
    </recommendedName>
</protein>
<evidence type="ECO:0000313" key="3">
    <source>
        <dbReference type="EMBL" id="GMN44583.1"/>
    </source>
</evidence>
<feature type="coiled-coil region" evidence="1">
    <location>
        <begin position="91"/>
        <end position="125"/>
    </location>
</feature>
<dbReference type="PANTHER" id="PTHR34937">
    <property type="entry name" value="OS08G0559800 PROTEIN"/>
    <property type="match status" value="1"/>
</dbReference>
<evidence type="ECO:0000313" key="4">
    <source>
        <dbReference type="Proteomes" id="UP001187192"/>
    </source>
</evidence>
<dbReference type="AlphaFoldDB" id="A0AA87ZYD3"/>
<dbReference type="PANTHER" id="PTHR34937:SF2">
    <property type="entry name" value="OS08G0559800 PROTEIN"/>
    <property type="match status" value="1"/>
</dbReference>